<evidence type="ECO:0000313" key="13">
    <source>
        <dbReference type="VGNC" id="VGNC:91210"/>
    </source>
</evidence>
<dbReference type="Bgee" id="ENSSSCG00000011653">
    <property type="expression patterns" value="Expressed in metanephros cortex and 43 other cell types or tissues"/>
</dbReference>
<dbReference type="FunFam" id="3.90.226.10:FF:000016">
    <property type="entry name" value="Propionyl-CoA carboxylase, beta subunit"/>
    <property type="match status" value="1"/>
</dbReference>
<dbReference type="SUPFAM" id="SSF52096">
    <property type="entry name" value="ClpP/crotonase"/>
    <property type="match status" value="2"/>
</dbReference>
<evidence type="ECO:0000256" key="5">
    <source>
        <dbReference type="ARBA" id="ARBA00041138"/>
    </source>
</evidence>
<keyword evidence="12" id="KW-1185">Reference proteome</keyword>
<dbReference type="Gene3D" id="3.90.226.10">
    <property type="entry name" value="2-enoyl-CoA Hydratase, Chain A, domain 1"/>
    <property type="match status" value="3"/>
</dbReference>
<sequence length="506" mass="55129">MAAAVRVTAARARLRVVVRSLHAGVRSLCTQPVSVNERIENKRQAALLGGGQRRIDSQHKRGKLTARERISLLLDPGSFIESDMFVEHRCADFGMAADKNKFPGDSVVTGRGRINGRLVYVFSQDFTVFGGSLSGAHAQKICKIMDQAMTVGAPVIGLNDSGGARIQEGVESLAGYADIFLRNVSASGVIPQISLIMGPCAGGAVYSPALTDFTFMVKDTSYLFITGPDVVKSVTNEDVTQEELGGARTHTTMSGVAHRAFDNDVDALCNLREFFNYLPLSNQDPAPIRECHDPSDRLVPELDTVVPLESTRAYDMVDIIYSIVDERDFFEIMPNYAKNIIVGFARMNGRTVGIVGNQPKVASGCLDINSSVKGARFVRFCDAFNIPLITFVDVPGFLPGTAQEYGGIIRHGAKLLYAFAEATVPKITVITRKGAVEIIFKGHENVEAAQAEYIEKFANPFPAAVRGFVDDIIQPSSTRARICCDLDVLASKKVQRPWRKHANIPL</sequence>
<comment type="catalytic activity">
    <reaction evidence="8">
        <text>propanoyl-CoA + hydrogencarbonate + ATP = (S)-methylmalonyl-CoA + ADP + phosphate + H(+)</text>
        <dbReference type="Rhea" id="RHEA:23720"/>
        <dbReference type="ChEBI" id="CHEBI:15378"/>
        <dbReference type="ChEBI" id="CHEBI:17544"/>
        <dbReference type="ChEBI" id="CHEBI:30616"/>
        <dbReference type="ChEBI" id="CHEBI:43474"/>
        <dbReference type="ChEBI" id="CHEBI:57327"/>
        <dbReference type="ChEBI" id="CHEBI:57392"/>
        <dbReference type="ChEBI" id="CHEBI:456216"/>
        <dbReference type="EC" id="6.4.1.3"/>
    </reaction>
    <physiologicalReaction direction="left-to-right" evidence="8">
        <dbReference type="Rhea" id="RHEA:23721"/>
    </physiologicalReaction>
</comment>
<dbReference type="Pfam" id="PF01039">
    <property type="entry name" value="Carboxyl_trans"/>
    <property type="match status" value="1"/>
</dbReference>
<evidence type="ECO:0000256" key="6">
    <source>
        <dbReference type="ARBA" id="ARBA00042797"/>
    </source>
</evidence>
<evidence type="ECO:0000256" key="4">
    <source>
        <dbReference type="ARBA" id="ARBA00038567"/>
    </source>
</evidence>
<evidence type="ECO:0000256" key="3">
    <source>
        <dbReference type="ARBA" id="ARBA00022598"/>
    </source>
</evidence>
<evidence type="ECO:0000256" key="2">
    <source>
        <dbReference type="ARBA" id="ARBA00013050"/>
    </source>
</evidence>
<dbReference type="VGNC" id="VGNC:91210">
    <property type="gene designation" value="PCCB"/>
</dbReference>
<evidence type="ECO:0000259" key="10">
    <source>
        <dbReference type="PROSITE" id="PS50989"/>
    </source>
</evidence>
<feature type="domain" description="CoA carboxyltransferase N-terminal" evidence="9">
    <location>
        <begin position="32"/>
        <end position="290"/>
    </location>
</feature>
<evidence type="ECO:0000313" key="12">
    <source>
        <dbReference type="Proteomes" id="UP000008227"/>
    </source>
</evidence>
<comment type="subunit">
    <text evidence="4">The holoenzyme is a dodecamer composed of 6 PCCA/alpha subunits and 6 PCCB/beta subunits.</text>
</comment>
<dbReference type="AlphaFoldDB" id="A0A2C9F392"/>
<evidence type="ECO:0000256" key="8">
    <source>
        <dbReference type="ARBA" id="ARBA00049495"/>
    </source>
</evidence>
<reference evidence="11" key="2">
    <citation type="journal article" date="2020" name="Gigascience">
        <title>An improved pig reference genome sequence to enable pig genetics and genomics research.</title>
        <authorList>
            <person name="Warr A."/>
            <person name="Affara N."/>
            <person name="Aken B."/>
            <person name="Beiki H."/>
            <person name="Bickhart D.M."/>
            <person name="Billis K."/>
            <person name="Chow W."/>
            <person name="Eory L."/>
            <person name="Finlayson H.A."/>
            <person name="Flicek P."/>
            <person name="Giron C.G."/>
            <person name="Griffin D.K."/>
            <person name="Hall R."/>
            <person name="Hannum G."/>
            <person name="Hourlier T."/>
            <person name="Howe K."/>
            <person name="Hume D.A."/>
            <person name="Izuogu O."/>
            <person name="Kim K."/>
            <person name="Koren S."/>
            <person name="Liu H."/>
            <person name="Manchanda N."/>
            <person name="Martin F.J."/>
            <person name="Nonneman D.J."/>
            <person name="O'Connor R.E."/>
            <person name="Phillippy A.M."/>
            <person name="Rohrer G.A."/>
            <person name="Rosen B.D."/>
            <person name="Rund L.A."/>
            <person name="Sargent C.A."/>
            <person name="Schook L.B."/>
            <person name="Schroeder S.G."/>
            <person name="Schwartz A.S."/>
            <person name="Skinner B.M."/>
            <person name="Talbot R."/>
            <person name="Tseng E."/>
            <person name="Tuggle C.K."/>
            <person name="Watson M."/>
            <person name="Smith T.P.L."/>
            <person name="Archibald A.L."/>
        </authorList>
    </citation>
    <scope>NUCLEOTIDE SEQUENCE [LARGE SCALE GENOMIC DNA]</scope>
    <source>
        <strain evidence="11">Duroc</strain>
    </source>
</reference>
<gene>
    <name evidence="11 13" type="primary">PCCB</name>
</gene>
<evidence type="ECO:0000313" key="11">
    <source>
        <dbReference type="Ensembl" id="ENSSSCP00000012423.4"/>
    </source>
</evidence>
<keyword evidence="3" id="KW-0436">Ligase</keyword>
<name>A0A2C9F392_PIG</name>
<dbReference type="PANTHER" id="PTHR43842:SF2">
    <property type="entry name" value="PROPIONYL-COA CARBOXYLASE BETA CHAIN, MITOCHONDRIAL"/>
    <property type="match status" value="1"/>
</dbReference>
<dbReference type="InterPro" id="IPR034733">
    <property type="entry name" value="AcCoA_carboxyl_beta"/>
</dbReference>
<dbReference type="InterPro" id="IPR029045">
    <property type="entry name" value="ClpP/crotonase-like_dom_sf"/>
</dbReference>
<dbReference type="ExpressionAtlas" id="A0A2C9F392">
    <property type="expression patterns" value="baseline and differential"/>
</dbReference>
<dbReference type="InterPro" id="IPR051047">
    <property type="entry name" value="AccD/PCCB"/>
</dbReference>
<accession>A0A2C9F392</accession>
<dbReference type="GO" id="GO:0004658">
    <property type="term" value="F:propionyl-CoA carboxylase activity"/>
    <property type="evidence" value="ECO:0007669"/>
    <property type="project" value="UniProtKB-EC"/>
</dbReference>
<reference evidence="11" key="4">
    <citation type="submission" date="2025-09" db="UniProtKB">
        <authorList>
            <consortium name="Ensembl"/>
        </authorList>
    </citation>
    <scope>IDENTIFICATION</scope>
</reference>
<evidence type="ECO:0007829" key="14">
    <source>
        <dbReference type="PeptideAtlas" id="A0A2C9F392"/>
    </source>
</evidence>
<evidence type="ECO:0000256" key="7">
    <source>
        <dbReference type="ARBA" id="ARBA00048208"/>
    </source>
</evidence>
<evidence type="ECO:0000256" key="1">
    <source>
        <dbReference type="ARBA" id="ARBA00005060"/>
    </source>
</evidence>
<reference evidence="12" key="1">
    <citation type="submission" date="2009-11" db="EMBL/GenBank/DDBJ databases">
        <authorList>
            <consortium name="Porcine genome sequencing project"/>
        </authorList>
    </citation>
    <scope>NUCLEOTIDE SEQUENCE [LARGE SCALE GENOMIC DNA]</scope>
    <source>
        <strain evidence="12">Duroc</strain>
    </source>
</reference>
<dbReference type="PROSITE" id="PS50980">
    <property type="entry name" value="COA_CT_NTER"/>
    <property type="match status" value="1"/>
</dbReference>
<protein>
    <recommendedName>
        <fullName evidence="5">Propionyl-CoA carboxylase beta chain, mitochondrial</fullName>
        <ecNumber evidence="2">6.4.1.3</ecNumber>
    </recommendedName>
    <alternativeName>
        <fullName evidence="6">Propanoyl-CoA:carbon dioxide ligase subunit beta</fullName>
    </alternativeName>
</protein>
<comment type="pathway">
    <text evidence="1">Metabolic intermediate metabolism; propanoyl-CoA degradation; succinyl-CoA from propanoyl-CoA: step 1/3.</text>
</comment>
<dbReference type="Ensembl" id="ENSSSCT00000012757.5">
    <property type="protein sequence ID" value="ENSSSCP00000012423.4"/>
    <property type="gene ID" value="ENSSSCG00000011653.5"/>
</dbReference>
<reference evidence="11" key="3">
    <citation type="submission" date="2025-08" db="UniProtKB">
        <authorList>
            <consortium name="Ensembl"/>
        </authorList>
    </citation>
    <scope>IDENTIFICATION</scope>
</reference>
<dbReference type="GeneTree" id="ENSGT00940000157741"/>
<dbReference type="PANTHER" id="PTHR43842">
    <property type="entry name" value="PROPIONYL-COA CARBOXYLASE BETA CHAIN"/>
    <property type="match status" value="1"/>
</dbReference>
<dbReference type="EC" id="6.4.1.3" evidence="2"/>
<dbReference type="PROSITE" id="PS50989">
    <property type="entry name" value="COA_CT_CTER"/>
    <property type="match status" value="1"/>
</dbReference>
<organism evidence="11 12">
    <name type="scientific">Sus scrofa</name>
    <name type="common">Pig</name>
    <dbReference type="NCBI Taxonomy" id="9823"/>
    <lineage>
        <taxon>Eukaryota</taxon>
        <taxon>Metazoa</taxon>
        <taxon>Chordata</taxon>
        <taxon>Craniata</taxon>
        <taxon>Vertebrata</taxon>
        <taxon>Euteleostomi</taxon>
        <taxon>Mammalia</taxon>
        <taxon>Eutheria</taxon>
        <taxon>Laurasiatheria</taxon>
        <taxon>Artiodactyla</taxon>
        <taxon>Suina</taxon>
        <taxon>Suidae</taxon>
        <taxon>Sus</taxon>
    </lineage>
</organism>
<proteinExistence type="evidence at protein level"/>
<feature type="domain" description="CoA carboxyltransferase C-terminal" evidence="10">
    <location>
        <begin position="294"/>
        <end position="506"/>
    </location>
</feature>
<comment type="catalytic activity">
    <reaction evidence="7">
        <text>butanoyl-CoA + hydrogencarbonate + ATP = (2S)-ethylmalonyl-CoA + ADP + phosphate + H(+)</text>
        <dbReference type="Rhea" id="RHEA:59520"/>
        <dbReference type="ChEBI" id="CHEBI:15378"/>
        <dbReference type="ChEBI" id="CHEBI:17544"/>
        <dbReference type="ChEBI" id="CHEBI:30616"/>
        <dbReference type="ChEBI" id="CHEBI:43474"/>
        <dbReference type="ChEBI" id="CHEBI:57371"/>
        <dbReference type="ChEBI" id="CHEBI:60909"/>
        <dbReference type="ChEBI" id="CHEBI:456216"/>
    </reaction>
    <physiologicalReaction direction="left-to-right" evidence="7">
        <dbReference type="Rhea" id="RHEA:59521"/>
    </physiologicalReaction>
</comment>
<keyword evidence="14" id="KW-1267">Proteomics identification</keyword>
<evidence type="ECO:0000259" key="9">
    <source>
        <dbReference type="PROSITE" id="PS50980"/>
    </source>
</evidence>
<dbReference type="Proteomes" id="UP000008227">
    <property type="component" value="Chromosome 13"/>
</dbReference>
<dbReference type="InterPro" id="IPR011762">
    <property type="entry name" value="COA_CT_N"/>
</dbReference>
<dbReference type="InterPro" id="IPR011763">
    <property type="entry name" value="COA_CT_C"/>
</dbReference>